<dbReference type="PROSITE" id="PS50077">
    <property type="entry name" value="HEAT_REPEAT"/>
    <property type="match status" value="2"/>
</dbReference>
<evidence type="ECO:0000256" key="2">
    <source>
        <dbReference type="PROSITE-ProRule" id="PRU00103"/>
    </source>
</evidence>
<dbReference type="InterPro" id="IPR051023">
    <property type="entry name" value="PP2A_Regulatory_Subunit_A"/>
</dbReference>
<dbReference type="InterPro" id="IPR021133">
    <property type="entry name" value="HEAT_type_2"/>
</dbReference>
<feature type="compositionally biased region" description="Basic and acidic residues" evidence="3">
    <location>
        <begin position="383"/>
        <end position="392"/>
    </location>
</feature>
<sequence length="1058" mass="119119">MADICFQEDNNVTCEEDYSFLQGGHGTFEGGADMTEKQEDETEDKNDYGTEEHTHNPDELLPPVAKLEKYANSDIIFNRQLVARSILETLRVVADNEEEVDRVVVVLRKLSEDSEPSIRAELMEQIPHIGTFCYEWGGYLADIIPSVIVPTVVKYLTDINNQVRKTTQAALMVMVEQELIEKVKLEEHICPLVLQLTETEHMDDHRTEAVALMSRMAPLVGKEMTERLFLERFGNLCLDASFHIRKVCASNFGAFSGVVGQKITENILLYKFQYLCEDGVWGVRKACAEVFMPISCVCSMETRRKELAPLFVSLLCDQSRWVRMAAYQALGPFISTFADPSKTGLYYSEDGVITVKEEVDSTVIENVVPSTECESTPVSTKSESVDCDDRIDQNAPQSSIETSHIKSSKSDANPNVHKESFNVASSAVIESHNAAESDEMELTSEDSSDSGDSNNNVFQVYSGQESGMEISLEEKLAEQFFQHRPPTDVSSQSSGSRRVSESESFSEAGSSKYFITEGSRSRQESVSESPLTVTSKDGHLHVRIDSESAFNTFQFWRIPIPDIELDIELAGRTTNVHIRSRVHDTDHQQICSSDLSVLLTSVQKNDSCQKAEMNALSENLARTKLSQNLSNSSTSSMQTQETSYSTAHVQTTYVSSLTDLQKSTTQVLSSSLNEASVLLTHGESSEFRKTRMNLCSPDVEMLLQPLHAAHGTSLSVEEHIISPSDQDIVPPELLEHYVSMTDPTRAQTIDAEIARQCAYSLPAVALTLGRKYWPCLKTTYRALASDMQWKVRRTLASSLHELAVILGPDLATRDLLPVFASFLRDLDEVRIGVLQHLSHFLKLLKPLERREFLPRLSEFLKMDNDKNWRFRLTLSEQLTGVTDLYSPTDIKEYLVPMAMILVRDKVALVRQTSLQVVSFVFLVFNNCSNLCKNKPKPELAEKFTHASKWSLRQTFAFLCHHFVLENSVPIEQFACDVLPHLLKLSWDGVPNVRMAVAKCLSQTVWPLDYFSSSQNPHHELLLQALRRLQVDNDRDVRNFAHLTLQENSYSFNLMVPPV</sequence>
<keyword evidence="4" id="KW-1185">Reference proteome</keyword>
<evidence type="ECO:0000256" key="1">
    <source>
        <dbReference type="ARBA" id="ARBA00022737"/>
    </source>
</evidence>
<feature type="repeat" description="HEAT" evidence="2">
    <location>
        <begin position="307"/>
        <end position="345"/>
    </location>
</feature>
<feature type="compositionally biased region" description="Low complexity" evidence="3">
    <location>
        <begin position="489"/>
        <end position="511"/>
    </location>
</feature>
<organism evidence="4 5">
    <name type="scientific">Limulus polyphemus</name>
    <name type="common">Atlantic horseshoe crab</name>
    <dbReference type="NCBI Taxonomy" id="6850"/>
    <lineage>
        <taxon>Eukaryota</taxon>
        <taxon>Metazoa</taxon>
        <taxon>Ecdysozoa</taxon>
        <taxon>Arthropoda</taxon>
        <taxon>Chelicerata</taxon>
        <taxon>Merostomata</taxon>
        <taxon>Xiphosura</taxon>
        <taxon>Limulidae</taxon>
        <taxon>Limulus</taxon>
    </lineage>
</organism>
<dbReference type="GeneID" id="106474473"/>
<gene>
    <name evidence="5" type="primary">LOC106474473</name>
</gene>
<dbReference type="RefSeq" id="XP_022235425.1">
    <property type="nucleotide sequence ID" value="XM_022379717.1"/>
</dbReference>
<dbReference type="Gene3D" id="1.25.10.10">
    <property type="entry name" value="Leucine-rich Repeat Variant"/>
    <property type="match status" value="2"/>
</dbReference>
<evidence type="ECO:0000256" key="3">
    <source>
        <dbReference type="SAM" id="MobiDB-lite"/>
    </source>
</evidence>
<feature type="compositionally biased region" description="Acidic residues" evidence="3">
    <location>
        <begin position="436"/>
        <end position="449"/>
    </location>
</feature>
<accession>A0ABM1RVM0</accession>
<feature type="region of interest" description="Disordered" evidence="3">
    <location>
        <begin position="433"/>
        <end position="458"/>
    </location>
</feature>
<dbReference type="SUPFAM" id="SSF48371">
    <property type="entry name" value="ARM repeat"/>
    <property type="match status" value="1"/>
</dbReference>
<protein>
    <submittedName>
        <fullName evidence="5">Serine/threonine-protein phosphatase 4 regulatory subunit 1-like</fullName>
    </submittedName>
</protein>
<dbReference type="InterPro" id="IPR011989">
    <property type="entry name" value="ARM-like"/>
</dbReference>
<reference evidence="5" key="1">
    <citation type="submission" date="2025-08" db="UniProtKB">
        <authorList>
            <consortium name="RefSeq"/>
        </authorList>
    </citation>
    <scope>IDENTIFICATION</scope>
    <source>
        <tissue evidence="5">Muscle</tissue>
    </source>
</reference>
<dbReference type="PANTHER" id="PTHR10648:SF1">
    <property type="entry name" value="SERINE_THREONINE-PROTEIN PHOSPHATASE 4 REGULATORY SUBUNIT 1"/>
    <property type="match status" value="1"/>
</dbReference>
<feature type="region of interest" description="Disordered" evidence="3">
    <location>
        <begin position="24"/>
        <end position="57"/>
    </location>
</feature>
<name>A0ABM1RVM0_LIMPO</name>
<dbReference type="Proteomes" id="UP000694941">
    <property type="component" value="Unplaced"/>
</dbReference>
<evidence type="ECO:0000313" key="5">
    <source>
        <dbReference type="RefSeq" id="XP_022235425.1"/>
    </source>
</evidence>
<feature type="region of interest" description="Disordered" evidence="3">
    <location>
        <begin position="483"/>
        <end position="532"/>
    </location>
</feature>
<feature type="compositionally biased region" description="Basic and acidic residues" evidence="3">
    <location>
        <begin position="45"/>
        <end position="57"/>
    </location>
</feature>
<feature type="repeat" description="HEAT" evidence="2">
    <location>
        <begin position="776"/>
        <end position="814"/>
    </location>
</feature>
<dbReference type="InterPro" id="IPR016024">
    <property type="entry name" value="ARM-type_fold"/>
</dbReference>
<feature type="compositionally biased region" description="Polar residues" evidence="3">
    <location>
        <begin position="370"/>
        <end position="382"/>
    </location>
</feature>
<evidence type="ECO:0000313" key="4">
    <source>
        <dbReference type="Proteomes" id="UP000694941"/>
    </source>
</evidence>
<dbReference type="InterPro" id="IPR000357">
    <property type="entry name" value="HEAT"/>
</dbReference>
<keyword evidence="1" id="KW-0677">Repeat</keyword>
<dbReference type="PANTHER" id="PTHR10648">
    <property type="entry name" value="SERINE/THREONINE-PROTEIN PHOSPHATASE PP2A 65 KDA REGULATORY SUBUNIT"/>
    <property type="match status" value="1"/>
</dbReference>
<feature type="region of interest" description="Disordered" evidence="3">
    <location>
        <begin position="370"/>
        <end position="416"/>
    </location>
</feature>
<proteinExistence type="predicted"/>
<dbReference type="Pfam" id="PF02985">
    <property type="entry name" value="HEAT"/>
    <property type="match status" value="1"/>
</dbReference>